<dbReference type="OrthoDB" id="1931572at2"/>
<proteinExistence type="predicted"/>
<gene>
    <name evidence="2" type="ORF">CP523_15580</name>
    <name evidence="3" type="ORF">NH397_08060</name>
</gene>
<dbReference type="AlphaFoldDB" id="A0A9N7PKD6"/>
<dbReference type="Proteomes" id="UP000280586">
    <property type="component" value="Chromosome"/>
</dbReference>
<reference evidence="3" key="2">
    <citation type="submission" date="2022-06" db="EMBL/GenBank/DDBJ databases">
        <authorList>
            <person name="Holder M.E."/>
            <person name="Ajami N.J."/>
            <person name="Petrosino J.F."/>
        </authorList>
    </citation>
    <scope>NUCLEOTIDE SEQUENCE</scope>
    <source>
        <strain evidence="3">RMA 8861</strain>
    </source>
</reference>
<feature type="coiled-coil region" evidence="1">
    <location>
        <begin position="53"/>
        <end position="80"/>
    </location>
</feature>
<dbReference type="EMBL" id="CP023671">
    <property type="protein sequence ID" value="AYE35741.1"/>
    <property type="molecule type" value="Genomic_DNA"/>
</dbReference>
<keyword evidence="5" id="KW-1185">Reference proteome</keyword>
<dbReference type="RefSeq" id="WP_066678689.1">
    <property type="nucleotide sequence ID" value="NZ_CABMIZ010000050.1"/>
</dbReference>
<reference evidence="2 4" key="1">
    <citation type="submission" date="2017-09" db="EMBL/GenBank/DDBJ databases">
        <authorList>
            <person name="Thomas P."/>
            <person name="Seyboldt C."/>
        </authorList>
    </citation>
    <scope>NUCLEOTIDE SEQUENCE [LARGE SCALE GENOMIC DNA]</scope>
    <source>
        <strain evidence="2 4">DSM 7534</strain>
    </source>
</reference>
<evidence type="ECO:0000313" key="4">
    <source>
        <dbReference type="Proteomes" id="UP000280586"/>
    </source>
</evidence>
<evidence type="ECO:0000313" key="3">
    <source>
        <dbReference type="EMBL" id="USS02356.1"/>
    </source>
</evidence>
<sequence>MFNDNRGYCEHCKKIQPYILKGKKVTKDLNIGRIEVVEASAYCLVCNELIYSEKVREKNKKEVEIAIEKLQEEIEILHMLRSSKTSKLISDASDEKILEEIKSILRDKN</sequence>
<dbReference type="Proteomes" id="UP001055437">
    <property type="component" value="Chromosome"/>
</dbReference>
<evidence type="ECO:0000256" key="1">
    <source>
        <dbReference type="SAM" id="Coils"/>
    </source>
</evidence>
<evidence type="ECO:0000313" key="5">
    <source>
        <dbReference type="Proteomes" id="UP001055437"/>
    </source>
</evidence>
<dbReference type="GeneID" id="303562110"/>
<dbReference type="EMBL" id="CP099799">
    <property type="protein sequence ID" value="USS02356.1"/>
    <property type="molecule type" value="Genomic_DNA"/>
</dbReference>
<keyword evidence="1" id="KW-0175">Coiled coil</keyword>
<accession>A0A9N7PKD6</accession>
<name>A0A9N7PKD6_CLOSE</name>
<evidence type="ECO:0000313" key="2">
    <source>
        <dbReference type="EMBL" id="AYE35741.1"/>
    </source>
</evidence>
<dbReference type="KEGG" id="csep:CP523_15580"/>
<organism evidence="2 4">
    <name type="scientific">Clostridium septicum</name>
    <dbReference type="NCBI Taxonomy" id="1504"/>
    <lineage>
        <taxon>Bacteria</taxon>
        <taxon>Bacillati</taxon>
        <taxon>Bacillota</taxon>
        <taxon>Clostridia</taxon>
        <taxon>Eubacteriales</taxon>
        <taxon>Clostridiaceae</taxon>
        <taxon>Clostridium</taxon>
    </lineage>
</organism>
<protein>
    <submittedName>
        <fullName evidence="2">Uncharacterized protein</fullName>
    </submittedName>
</protein>